<feature type="transmembrane region" description="Helical" evidence="8">
    <location>
        <begin position="31"/>
        <end position="49"/>
    </location>
</feature>
<gene>
    <name evidence="10" type="ORF">F5I99_15805</name>
</gene>
<comment type="subcellular location">
    <subcellularLocation>
        <location evidence="1">Cell membrane</location>
        <topology evidence="1">Multi-pass membrane protein</topology>
    </subcellularLocation>
    <subcellularLocation>
        <location evidence="7">Membrane</location>
        <topology evidence="7">Multi-pass membrane protein</topology>
    </subcellularLocation>
</comment>
<feature type="transmembrane region" description="Helical" evidence="8">
    <location>
        <begin position="232"/>
        <end position="254"/>
    </location>
</feature>
<evidence type="ECO:0000256" key="4">
    <source>
        <dbReference type="ARBA" id="ARBA00022692"/>
    </source>
</evidence>
<feature type="transmembrane region" description="Helical" evidence="8">
    <location>
        <begin position="101"/>
        <end position="118"/>
    </location>
</feature>
<evidence type="ECO:0000256" key="7">
    <source>
        <dbReference type="RuleBase" id="RU000320"/>
    </source>
</evidence>
<reference evidence="10 11" key="1">
    <citation type="submission" date="2019-09" db="EMBL/GenBank/DDBJ databases">
        <title>Nitrincola iocasae sp. nov., a bacterium isolated from the sediment collected at a cold seep field in South China Sea.</title>
        <authorList>
            <person name="Zhang H."/>
            <person name="Wang H."/>
            <person name="Li C."/>
        </authorList>
    </citation>
    <scope>NUCLEOTIDE SEQUENCE [LARGE SCALE GENOMIC DNA]</scope>
    <source>
        <strain evidence="10 11">KXZD1103</strain>
    </source>
</reference>
<accession>A0A5J6LGW2</accession>
<dbReference type="AlphaFoldDB" id="A0A5J6LGW2"/>
<dbReference type="InterPro" id="IPR050586">
    <property type="entry name" value="CPA3_Na-H_Antiporter_D"/>
</dbReference>
<comment type="similarity">
    <text evidence="2">Belongs to the CPA3 antiporters (TC 2.A.63) subunit D family.</text>
</comment>
<feature type="transmembrane region" description="Helical" evidence="8">
    <location>
        <begin position="260"/>
        <end position="282"/>
    </location>
</feature>
<protein>
    <recommendedName>
        <fullName evidence="9">NADH:quinone oxidoreductase/Mrp antiporter transmembrane domain-containing protein</fullName>
    </recommendedName>
</protein>
<evidence type="ECO:0000256" key="6">
    <source>
        <dbReference type="ARBA" id="ARBA00023136"/>
    </source>
</evidence>
<feature type="transmembrane region" description="Helical" evidence="8">
    <location>
        <begin position="545"/>
        <end position="563"/>
    </location>
</feature>
<keyword evidence="4 7" id="KW-0812">Transmembrane</keyword>
<feature type="domain" description="NADH:quinone oxidoreductase/Mrp antiporter transmembrane" evidence="9">
    <location>
        <begin position="118"/>
        <end position="343"/>
    </location>
</feature>
<evidence type="ECO:0000313" key="10">
    <source>
        <dbReference type="EMBL" id="QEW07839.1"/>
    </source>
</evidence>
<feature type="transmembrane region" description="Helical" evidence="8">
    <location>
        <begin position="6"/>
        <end position="24"/>
    </location>
</feature>
<feature type="transmembrane region" description="Helical" evidence="8">
    <location>
        <begin position="391"/>
        <end position="411"/>
    </location>
</feature>
<dbReference type="GO" id="GO:0005886">
    <property type="term" value="C:plasma membrane"/>
    <property type="evidence" value="ECO:0007669"/>
    <property type="project" value="UniProtKB-SubCell"/>
</dbReference>
<evidence type="ECO:0000259" key="9">
    <source>
        <dbReference type="Pfam" id="PF00361"/>
    </source>
</evidence>
<keyword evidence="11" id="KW-1185">Reference proteome</keyword>
<keyword evidence="6 8" id="KW-0472">Membrane</keyword>
<evidence type="ECO:0000313" key="11">
    <source>
        <dbReference type="Proteomes" id="UP000325606"/>
    </source>
</evidence>
<dbReference type="Proteomes" id="UP000325606">
    <property type="component" value="Chromosome"/>
</dbReference>
<dbReference type="RefSeq" id="WP_151057660.1">
    <property type="nucleotide sequence ID" value="NZ_CP044222.1"/>
</dbReference>
<keyword evidence="3" id="KW-1003">Cell membrane</keyword>
<dbReference type="EMBL" id="CP044222">
    <property type="protein sequence ID" value="QEW07839.1"/>
    <property type="molecule type" value="Genomic_DNA"/>
</dbReference>
<keyword evidence="5 8" id="KW-1133">Transmembrane helix</keyword>
<proteinExistence type="inferred from homology"/>
<organism evidence="10 11">
    <name type="scientific">Nitrincola iocasae</name>
    <dbReference type="NCBI Taxonomy" id="2614693"/>
    <lineage>
        <taxon>Bacteria</taxon>
        <taxon>Pseudomonadati</taxon>
        <taxon>Pseudomonadota</taxon>
        <taxon>Gammaproteobacteria</taxon>
        <taxon>Oceanospirillales</taxon>
        <taxon>Oceanospirillaceae</taxon>
        <taxon>Nitrincola</taxon>
    </lineage>
</organism>
<evidence type="ECO:0000256" key="8">
    <source>
        <dbReference type="SAM" id="Phobius"/>
    </source>
</evidence>
<evidence type="ECO:0000256" key="3">
    <source>
        <dbReference type="ARBA" id="ARBA00022475"/>
    </source>
</evidence>
<dbReference type="Pfam" id="PF00361">
    <property type="entry name" value="Proton_antipo_M"/>
    <property type="match status" value="1"/>
</dbReference>
<dbReference type="PANTHER" id="PTHR42703:SF1">
    <property type="entry name" value="NA(+)_H(+) ANTIPORTER SUBUNIT D1"/>
    <property type="match status" value="1"/>
</dbReference>
<feature type="transmembrane region" description="Helical" evidence="8">
    <location>
        <begin position="153"/>
        <end position="176"/>
    </location>
</feature>
<name>A0A5J6LGW2_9GAMM</name>
<feature type="transmembrane region" description="Helical" evidence="8">
    <location>
        <begin position="196"/>
        <end position="220"/>
    </location>
</feature>
<dbReference type="PANTHER" id="PTHR42703">
    <property type="entry name" value="NADH DEHYDROGENASE"/>
    <property type="match status" value="1"/>
</dbReference>
<evidence type="ECO:0000256" key="5">
    <source>
        <dbReference type="ARBA" id="ARBA00022989"/>
    </source>
</evidence>
<feature type="transmembrane region" description="Helical" evidence="8">
    <location>
        <begin position="351"/>
        <end position="371"/>
    </location>
</feature>
<dbReference type="InterPro" id="IPR001750">
    <property type="entry name" value="ND/Mrp_TM"/>
</dbReference>
<feature type="transmembrane region" description="Helical" evidence="8">
    <location>
        <begin position="289"/>
        <end position="311"/>
    </location>
</feature>
<feature type="transmembrane region" description="Helical" evidence="8">
    <location>
        <begin position="124"/>
        <end position="141"/>
    </location>
</feature>
<dbReference type="KEGG" id="nik:F5I99_15805"/>
<feature type="transmembrane region" description="Helical" evidence="8">
    <location>
        <begin position="431"/>
        <end position="450"/>
    </location>
</feature>
<evidence type="ECO:0000256" key="2">
    <source>
        <dbReference type="ARBA" id="ARBA00005346"/>
    </source>
</evidence>
<feature type="transmembrane region" description="Helical" evidence="8">
    <location>
        <begin position="462"/>
        <end position="480"/>
    </location>
</feature>
<sequence length="565" mass="61072">MTLTQWLLLFTPLLPLLLALVCCLPRLQSWLGYAALIAPLPALLLSFMPVEQLNLSALLLGSVWQTLPISKTFLTFTSLLWLFSALYGLGYLRKDPAAGRFWLLWLLTLTGNLGLLISADIISFYSFFALMTFAAYGLVIHQQDKAAMRAGRIYLIMALMGEMLLLVGLFLGSAATEHSSLLSQDIAAAIAESPDAGLIVFCLFSGFGVKAGLPLLHFWLPLAHPVAPTPASAILSGAMIKAGLFAWISLLPLGYMQEPIWGLILIFVGLLAAFGAGLIGVMQASPKAVLAYSSISQMGIMTLSLGCLFILPDLTTMLLPVLAFYALHHALTKGALFLSVSFKDAYQGIPVFLLGLGMLLPALSLVGLFASGAQAKLLLKAQLHQDGLPGWLIPGLTLSAVATTGLMLRFLWLLWQQRSHQPEYADKRMQLGFAATLIASALAPQLLAGPLHITPLYQQPDAYVGLLWVPAITLAIGWLISRNGPAWRLPQGDLVVVLERGIAALWQKLKQLNQVPVLPTWLPGVESLKTLYNLPLPEQLAKSQIAWLFGVVIVVATLIMAVTQG</sequence>
<feature type="transmembrane region" description="Helical" evidence="8">
    <location>
        <begin position="69"/>
        <end position="89"/>
    </location>
</feature>
<evidence type="ECO:0000256" key="1">
    <source>
        <dbReference type="ARBA" id="ARBA00004651"/>
    </source>
</evidence>
<feature type="transmembrane region" description="Helical" evidence="8">
    <location>
        <begin position="317"/>
        <end position="339"/>
    </location>
</feature>